<comment type="similarity">
    <text evidence="4">Belongs to the TOP6A family.</text>
</comment>
<accession>A0A1I8NSR7</accession>
<dbReference type="InterPro" id="IPR002815">
    <property type="entry name" value="Spo11/TopoVI_A"/>
</dbReference>
<proteinExistence type="inferred from homology"/>
<dbReference type="VEuPathDB" id="VectorBase:SCAU001690"/>
<dbReference type="STRING" id="35570.A0A1I8NSR7"/>
<dbReference type="GO" id="GO:0000706">
    <property type="term" value="P:meiotic DNA double-strand break processing"/>
    <property type="evidence" value="ECO:0007669"/>
    <property type="project" value="TreeGrafter"/>
</dbReference>
<evidence type="ECO:0000256" key="11">
    <source>
        <dbReference type="ARBA" id="ARBA00023242"/>
    </source>
</evidence>
<evidence type="ECO:0000256" key="9">
    <source>
        <dbReference type="ARBA" id="ARBA00023125"/>
    </source>
</evidence>
<keyword evidence="7" id="KW-0460">Magnesium</keyword>
<dbReference type="Pfam" id="PF04406">
    <property type="entry name" value="TP6A_N"/>
    <property type="match status" value="1"/>
</dbReference>
<evidence type="ECO:0000256" key="7">
    <source>
        <dbReference type="ARBA" id="ARBA00022842"/>
    </source>
</evidence>
<evidence type="ECO:0000256" key="8">
    <source>
        <dbReference type="ARBA" id="ARBA00023029"/>
    </source>
</evidence>
<dbReference type="GO" id="GO:0003918">
    <property type="term" value="F:DNA topoisomerase type II (double strand cut, ATP-hydrolyzing) activity"/>
    <property type="evidence" value="ECO:0007669"/>
    <property type="project" value="UniProtKB-EC"/>
</dbReference>
<evidence type="ECO:0000256" key="1">
    <source>
        <dbReference type="ARBA" id="ARBA00000185"/>
    </source>
</evidence>
<dbReference type="InterPro" id="IPR036388">
    <property type="entry name" value="WH-like_DNA-bd_sf"/>
</dbReference>
<sequence length="375" mass="42884">MINSIESLINSLLRDLLLRGPNTEIRIKNGSRNNMVTVGEQQDENDHSDDNGGGNPTYRCSHNLQADVSPNDNDEVVETLIYGRRTHRQRIAMILFTLAQTHDLLLNRRCCTYRELLYKNNHMASNMLHINRAVQDVCCLLNQTSWNLGIFSSGKGLIAGPLLIVMSNGDTIDCNCLTTPTMIPPNFTYIDHFQTQAQIIVVVEKDTIFKKLLQSPLFSVMKGKVLLITARGNPDLSTRWLLNKLSRAHTHLAMYMLADGDPYGIEIMLTYRYGSQKYKHQAMELACPHIKWLGIHPSDISHNMLHVPQQPLSAKDYAKIESILKRCYVKEEIRRELIVLKHHGYKAKLDNMSGQTFSFFVYDYIVNKIKRQVVL</sequence>
<evidence type="ECO:0000256" key="10">
    <source>
        <dbReference type="ARBA" id="ARBA00023235"/>
    </source>
</evidence>
<dbReference type="PANTHER" id="PTHR10848:SF0">
    <property type="entry name" value="MEIOTIC RECOMBINATION PROTEIN SPO11"/>
    <property type="match status" value="1"/>
</dbReference>
<dbReference type="InterPro" id="IPR036078">
    <property type="entry name" value="Spo11/TopoVI_A_sf"/>
</dbReference>
<keyword evidence="8" id="KW-0799">Topoisomerase</keyword>
<dbReference type="Gene3D" id="1.10.10.10">
    <property type="entry name" value="Winged helix-like DNA-binding domain superfamily/Winged helix DNA-binding domain"/>
    <property type="match status" value="1"/>
</dbReference>
<dbReference type="GO" id="GO:0005524">
    <property type="term" value="F:ATP binding"/>
    <property type="evidence" value="ECO:0007669"/>
    <property type="project" value="InterPro"/>
</dbReference>
<feature type="domain" description="Spo11/DNA topoisomerase VI subunit A N-terminal" evidence="12">
    <location>
        <begin position="90"/>
        <end position="150"/>
    </location>
</feature>
<comment type="cofactor">
    <cofactor evidence="2">
        <name>Mg(2+)</name>
        <dbReference type="ChEBI" id="CHEBI:18420"/>
    </cofactor>
</comment>
<feature type="domain" description="Topoisomerase 6 subunit A/Spo11 TOPRIM" evidence="13">
    <location>
        <begin position="200"/>
        <end position="369"/>
    </location>
</feature>
<dbReference type="GO" id="GO:0042138">
    <property type="term" value="P:meiotic DNA double-strand break formation"/>
    <property type="evidence" value="ECO:0007669"/>
    <property type="project" value="InterPro"/>
</dbReference>
<name>A0A1I8NSR7_STOCA</name>
<dbReference type="Proteomes" id="UP000095300">
    <property type="component" value="Unassembled WGS sequence"/>
</dbReference>
<evidence type="ECO:0000259" key="13">
    <source>
        <dbReference type="Pfam" id="PF21180"/>
    </source>
</evidence>
<evidence type="ECO:0000256" key="3">
    <source>
        <dbReference type="ARBA" id="ARBA00004123"/>
    </source>
</evidence>
<dbReference type="InterPro" id="IPR013049">
    <property type="entry name" value="Spo11/TopoVI_A_N"/>
</dbReference>
<gene>
    <name evidence="14" type="primary">106082396</name>
</gene>
<evidence type="ECO:0000256" key="6">
    <source>
        <dbReference type="ARBA" id="ARBA00022723"/>
    </source>
</evidence>
<dbReference type="Gene3D" id="3.40.1360.10">
    <property type="match status" value="1"/>
</dbReference>
<dbReference type="PRINTS" id="PR01551">
    <property type="entry name" value="SPO11HOMOLOG"/>
</dbReference>
<keyword evidence="11" id="KW-0539">Nucleus</keyword>
<evidence type="ECO:0000256" key="5">
    <source>
        <dbReference type="ARBA" id="ARBA00012895"/>
    </source>
</evidence>
<dbReference type="AlphaFoldDB" id="A0A1I8NSR7"/>
<keyword evidence="6" id="KW-0479">Metal-binding</keyword>
<protein>
    <recommendedName>
        <fullName evidence="5">DNA topoisomerase (ATP-hydrolyzing)</fullName>
        <ecNumber evidence="5">5.6.2.2</ecNumber>
    </recommendedName>
</protein>
<dbReference type="InterPro" id="IPR013048">
    <property type="entry name" value="Meiotic_Spo11"/>
</dbReference>
<evidence type="ECO:0000259" key="12">
    <source>
        <dbReference type="Pfam" id="PF04406"/>
    </source>
</evidence>
<dbReference type="GO" id="GO:0003677">
    <property type="term" value="F:DNA binding"/>
    <property type="evidence" value="ECO:0007669"/>
    <property type="project" value="UniProtKB-KW"/>
</dbReference>
<keyword evidence="15" id="KW-1185">Reference proteome</keyword>
<keyword evidence="10" id="KW-0413">Isomerase</keyword>
<evidence type="ECO:0000313" key="15">
    <source>
        <dbReference type="Proteomes" id="UP000095300"/>
    </source>
</evidence>
<dbReference type="EC" id="5.6.2.2" evidence="5"/>
<dbReference type="PRINTS" id="PR01550">
    <property type="entry name" value="TOP6AFAMILY"/>
</dbReference>
<evidence type="ECO:0000256" key="2">
    <source>
        <dbReference type="ARBA" id="ARBA00001946"/>
    </source>
</evidence>
<dbReference type="InterPro" id="IPR034136">
    <property type="entry name" value="TOPRIM_Topo6A/Spo11"/>
</dbReference>
<evidence type="ECO:0000313" key="14">
    <source>
        <dbReference type="EnsemblMetazoa" id="SCAU001690-PA"/>
    </source>
</evidence>
<dbReference type="KEGG" id="scac:106082396"/>
<organism evidence="14 15">
    <name type="scientific">Stomoxys calcitrans</name>
    <name type="common">Stable fly</name>
    <name type="synonym">Conops calcitrans</name>
    <dbReference type="NCBI Taxonomy" id="35570"/>
    <lineage>
        <taxon>Eukaryota</taxon>
        <taxon>Metazoa</taxon>
        <taxon>Ecdysozoa</taxon>
        <taxon>Arthropoda</taxon>
        <taxon>Hexapoda</taxon>
        <taxon>Insecta</taxon>
        <taxon>Pterygota</taxon>
        <taxon>Neoptera</taxon>
        <taxon>Endopterygota</taxon>
        <taxon>Diptera</taxon>
        <taxon>Brachycera</taxon>
        <taxon>Muscomorpha</taxon>
        <taxon>Muscoidea</taxon>
        <taxon>Muscidae</taxon>
        <taxon>Stomoxys</taxon>
    </lineage>
</organism>
<dbReference type="EnsemblMetazoa" id="SCAU001690-RA">
    <property type="protein sequence ID" value="SCAU001690-PA"/>
    <property type="gene ID" value="SCAU001690"/>
</dbReference>
<evidence type="ECO:0000256" key="4">
    <source>
        <dbReference type="ARBA" id="ARBA00006559"/>
    </source>
</evidence>
<dbReference type="GO" id="GO:0046872">
    <property type="term" value="F:metal ion binding"/>
    <property type="evidence" value="ECO:0007669"/>
    <property type="project" value="UniProtKB-KW"/>
</dbReference>
<keyword evidence="9" id="KW-0238">DNA-binding</keyword>
<reference evidence="14" key="1">
    <citation type="submission" date="2020-05" db="UniProtKB">
        <authorList>
            <consortium name="EnsemblMetazoa"/>
        </authorList>
    </citation>
    <scope>IDENTIFICATION</scope>
    <source>
        <strain evidence="14">USDA</strain>
    </source>
</reference>
<dbReference type="SUPFAM" id="SSF56726">
    <property type="entry name" value="DNA topoisomerase IV, alpha subunit"/>
    <property type="match status" value="1"/>
</dbReference>
<dbReference type="GO" id="GO:0000228">
    <property type="term" value="C:nuclear chromosome"/>
    <property type="evidence" value="ECO:0007669"/>
    <property type="project" value="TreeGrafter"/>
</dbReference>
<dbReference type="OrthoDB" id="193931at2759"/>
<dbReference type="PANTHER" id="PTHR10848">
    <property type="entry name" value="MEIOTIC RECOMBINATION PROTEIN SPO11"/>
    <property type="match status" value="1"/>
</dbReference>
<comment type="subcellular location">
    <subcellularLocation>
        <location evidence="3">Nucleus</location>
    </subcellularLocation>
</comment>
<comment type="catalytic activity">
    <reaction evidence="1">
        <text>ATP-dependent breakage, passage and rejoining of double-stranded DNA.</text>
        <dbReference type="EC" id="5.6.2.2"/>
    </reaction>
</comment>
<dbReference type="CDD" id="cd00223">
    <property type="entry name" value="TOPRIM_TopoIIB_SPO"/>
    <property type="match status" value="1"/>
</dbReference>
<dbReference type="Pfam" id="PF21180">
    <property type="entry name" value="TOP6A-Spo11_Toprim"/>
    <property type="match status" value="1"/>
</dbReference>
<dbReference type="GO" id="GO:0007131">
    <property type="term" value="P:reciprocal meiotic recombination"/>
    <property type="evidence" value="ECO:0007669"/>
    <property type="project" value="TreeGrafter"/>
</dbReference>